<keyword evidence="1" id="KW-0547">Nucleotide-binding</keyword>
<evidence type="ECO:0000256" key="1">
    <source>
        <dbReference type="ARBA" id="ARBA00022741"/>
    </source>
</evidence>
<comment type="similarity">
    <text evidence="2">Belongs to the MoaD family.</text>
</comment>
<name>A0A916RE95_9BACT</name>
<dbReference type="GO" id="GO:0006777">
    <property type="term" value="P:Mo-molybdopterin cofactor biosynthetic process"/>
    <property type="evidence" value="ECO:0007669"/>
    <property type="project" value="InterPro"/>
</dbReference>
<dbReference type="GO" id="GO:0000166">
    <property type="term" value="F:nucleotide binding"/>
    <property type="evidence" value="ECO:0007669"/>
    <property type="project" value="UniProtKB-KW"/>
</dbReference>
<evidence type="ECO:0000256" key="2">
    <source>
        <dbReference type="ARBA" id="ARBA00024200"/>
    </source>
</evidence>
<dbReference type="Proteomes" id="UP000648801">
    <property type="component" value="Unassembled WGS sequence"/>
</dbReference>
<dbReference type="InterPro" id="IPR012675">
    <property type="entry name" value="Beta-grasp_dom_sf"/>
</dbReference>
<gene>
    <name evidence="5" type="ORF">GCM10011507_00070</name>
</gene>
<dbReference type="AlphaFoldDB" id="A0A916RE95"/>
<reference evidence="5" key="1">
    <citation type="journal article" date="2014" name="Int. J. Syst. Evol. Microbiol.">
        <title>Complete genome sequence of Corynebacterium casei LMG S-19264T (=DSM 44701T), isolated from a smear-ripened cheese.</title>
        <authorList>
            <consortium name="US DOE Joint Genome Institute (JGI-PGF)"/>
            <person name="Walter F."/>
            <person name="Albersmeier A."/>
            <person name="Kalinowski J."/>
            <person name="Ruckert C."/>
        </authorList>
    </citation>
    <scope>NUCLEOTIDE SEQUENCE</scope>
    <source>
        <strain evidence="5">CGMCC 1.15447</strain>
    </source>
</reference>
<dbReference type="SUPFAM" id="SSF54285">
    <property type="entry name" value="MoaD/ThiS"/>
    <property type="match status" value="1"/>
</dbReference>
<evidence type="ECO:0000313" key="6">
    <source>
        <dbReference type="Proteomes" id="UP000648801"/>
    </source>
</evidence>
<dbReference type="EMBL" id="BMJB01000001">
    <property type="protein sequence ID" value="GGA53002.1"/>
    <property type="molecule type" value="Genomic_DNA"/>
</dbReference>
<keyword evidence="6" id="KW-1185">Reference proteome</keyword>
<dbReference type="CDD" id="cd00754">
    <property type="entry name" value="Ubl_MoaD"/>
    <property type="match status" value="1"/>
</dbReference>
<organism evidence="5 6">
    <name type="scientific">Edaphobacter acidisoli</name>
    <dbReference type="NCBI Taxonomy" id="2040573"/>
    <lineage>
        <taxon>Bacteria</taxon>
        <taxon>Pseudomonadati</taxon>
        <taxon>Acidobacteriota</taxon>
        <taxon>Terriglobia</taxon>
        <taxon>Terriglobales</taxon>
        <taxon>Acidobacteriaceae</taxon>
        <taxon>Edaphobacter</taxon>
    </lineage>
</organism>
<comment type="caution">
    <text evidence="5">The sequence shown here is derived from an EMBL/GenBank/DDBJ whole genome shotgun (WGS) entry which is preliminary data.</text>
</comment>
<accession>A0A916RE95</accession>
<evidence type="ECO:0000256" key="3">
    <source>
        <dbReference type="ARBA" id="ARBA00024247"/>
    </source>
</evidence>
<proteinExistence type="inferred from homology"/>
<dbReference type="GO" id="GO:1990133">
    <property type="term" value="C:molybdopterin adenylyltransferase complex"/>
    <property type="evidence" value="ECO:0007669"/>
    <property type="project" value="TreeGrafter"/>
</dbReference>
<dbReference type="Gene3D" id="3.10.20.30">
    <property type="match status" value="1"/>
</dbReference>
<reference evidence="5" key="2">
    <citation type="submission" date="2020-09" db="EMBL/GenBank/DDBJ databases">
        <authorList>
            <person name="Sun Q."/>
            <person name="Zhou Y."/>
        </authorList>
    </citation>
    <scope>NUCLEOTIDE SEQUENCE</scope>
    <source>
        <strain evidence="5">CGMCC 1.15447</strain>
    </source>
</reference>
<feature type="compositionally biased region" description="Polar residues" evidence="4">
    <location>
        <begin position="110"/>
        <end position="119"/>
    </location>
</feature>
<dbReference type="InterPro" id="IPR044672">
    <property type="entry name" value="MOCS2A"/>
</dbReference>
<evidence type="ECO:0000256" key="4">
    <source>
        <dbReference type="SAM" id="MobiDB-lite"/>
    </source>
</evidence>
<dbReference type="InterPro" id="IPR003749">
    <property type="entry name" value="ThiS/MoaD-like"/>
</dbReference>
<protein>
    <recommendedName>
        <fullName evidence="3">Molybdopterin synthase sulfur carrier subunit</fullName>
    </recommendedName>
</protein>
<evidence type="ECO:0000313" key="5">
    <source>
        <dbReference type="EMBL" id="GGA53002.1"/>
    </source>
</evidence>
<dbReference type="Pfam" id="PF02597">
    <property type="entry name" value="ThiS"/>
    <property type="match status" value="1"/>
</dbReference>
<dbReference type="PANTHER" id="PTHR33359">
    <property type="entry name" value="MOLYBDOPTERIN SYNTHASE SULFUR CARRIER SUBUNIT"/>
    <property type="match status" value="1"/>
</dbReference>
<dbReference type="PANTHER" id="PTHR33359:SF1">
    <property type="entry name" value="MOLYBDOPTERIN SYNTHASE SULFUR CARRIER SUBUNIT"/>
    <property type="match status" value="1"/>
</dbReference>
<dbReference type="InterPro" id="IPR016155">
    <property type="entry name" value="Mopterin_synth/thiamin_S_b"/>
</dbReference>
<sequence>MVVRKAICGVAYAFVMRVRVLYFGALKDGFGREGEWLELADGASVADLVRVCRERLAGAVWDSIAVAVNREYAQGSVLLKDGDEVALLPPVSGGLPPETCSPGQKKYWGSSPSLRSGSE</sequence>
<feature type="region of interest" description="Disordered" evidence="4">
    <location>
        <begin position="93"/>
        <end position="119"/>
    </location>
</feature>